<reference evidence="1 2" key="1">
    <citation type="journal article" date="2024" name="J Genomics">
        <title>Draft genome sequencing and assembly of Favolaschia claudopus CIRM-BRFM 2984 isolated from oak limbs.</title>
        <authorList>
            <person name="Navarro D."/>
            <person name="Drula E."/>
            <person name="Chaduli D."/>
            <person name="Cazenave R."/>
            <person name="Ahrendt S."/>
            <person name="Wang J."/>
            <person name="Lipzen A."/>
            <person name="Daum C."/>
            <person name="Barry K."/>
            <person name="Grigoriev I.V."/>
            <person name="Favel A."/>
            <person name="Rosso M.N."/>
            <person name="Martin F."/>
        </authorList>
    </citation>
    <scope>NUCLEOTIDE SEQUENCE [LARGE SCALE GENOMIC DNA]</scope>
    <source>
        <strain evidence="1 2">CIRM-BRFM 2984</strain>
    </source>
</reference>
<organism evidence="1 2">
    <name type="scientific">Favolaschia claudopus</name>
    <dbReference type="NCBI Taxonomy" id="2862362"/>
    <lineage>
        <taxon>Eukaryota</taxon>
        <taxon>Fungi</taxon>
        <taxon>Dikarya</taxon>
        <taxon>Basidiomycota</taxon>
        <taxon>Agaricomycotina</taxon>
        <taxon>Agaricomycetes</taxon>
        <taxon>Agaricomycetidae</taxon>
        <taxon>Agaricales</taxon>
        <taxon>Marasmiineae</taxon>
        <taxon>Mycenaceae</taxon>
        <taxon>Favolaschia</taxon>
    </lineage>
</organism>
<dbReference type="InterPro" id="IPR032675">
    <property type="entry name" value="LRR_dom_sf"/>
</dbReference>
<keyword evidence="2" id="KW-1185">Reference proteome</keyword>
<dbReference type="Proteomes" id="UP001362999">
    <property type="component" value="Unassembled WGS sequence"/>
</dbReference>
<dbReference type="SUPFAM" id="SSF52047">
    <property type="entry name" value="RNI-like"/>
    <property type="match status" value="1"/>
</dbReference>
<evidence type="ECO:0000313" key="2">
    <source>
        <dbReference type="Proteomes" id="UP001362999"/>
    </source>
</evidence>
<gene>
    <name evidence="1" type="ORF">R3P38DRAFT_2908793</name>
</gene>
<dbReference type="EMBL" id="JAWWNJ010000019">
    <property type="protein sequence ID" value="KAK7035736.1"/>
    <property type="molecule type" value="Genomic_DNA"/>
</dbReference>
<sequence length="534" mass="60002">MDLDSSPFQRLLHTNYVPSPEETIQIRALCATPLEELTRLGAEIEHTLARLHDLQRSYRQLKESIDAHMSLLAPMRSLPPELLQSIFFMTLPSERNAVMHASEAPVLLCRICSGWRRLAFATPKLWASIHVVIPPVDYSESVNSPGDVRRFAMEEWLARTGACPLYISIYVSQEAWKGAAAAAASPFVEAILSLANRWKHIELRVPADSLDSLHYLVAADVPLLQTLSISNGSSLARDDWSGNLLFLQHAPQLHTLSLTHDGNVVLPPLPWGQLTSLSMSANRTFFNLDVATILSTLSLCSALRRCRLHFPRFPRNGQPPPNSHQLFSLSNLDFLSVTATSFYDNDRSLFHIFERLVLPNLQTLELEDRNGDLVIFSALSGLLTRSKCHLRNLKLVNITTSPSQCINLFSLPVMNDLNELTVRDRYGDEDESFLTESFFETMANSKSICPNLRTIRLKDCTYCSDKTLFAVLQARSGGLELADISFAREADSDFDVDATFRELSEGGLKLHVGYENDDFWDPLRVSPWEGVKYP</sequence>
<evidence type="ECO:0000313" key="1">
    <source>
        <dbReference type="EMBL" id="KAK7035736.1"/>
    </source>
</evidence>
<proteinExistence type="predicted"/>
<dbReference type="Gene3D" id="3.80.10.10">
    <property type="entry name" value="Ribonuclease Inhibitor"/>
    <property type="match status" value="1"/>
</dbReference>
<dbReference type="AlphaFoldDB" id="A0AAW0C993"/>
<accession>A0AAW0C993</accession>
<name>A0AAW0C993_9AGAR</name>
<protein>
    <recommendedName>
        <fullName evidence="3">F-box domain-containing protein</fullName>
    </recommendedName>
</protein>
<evidence type="ECO:0008006" key="3">
    <source>
        <dbReference type="Google" id="ProtNLM"/>
    </source>
</evidence>
<comment type="caution">
    <text evidence="1">The sequence shown here is derived from an EMBL/GenBank/DDBJ whole genome shotgun (WGS) entry which is preliminary data.</text>
</comment>